<organism evidence="2 3">
    <name type="scientific">Pochonia chlamydosporia 170</name>
    <dbReference type="NCBI Taxonomy" id="1380566"/>
    <lineage>
        <taxon>Eukaryota</taxon>
        <taxon>Fungi</taxon>
        <taxon>Dikarya</taxon>
        <taxon>Ascomycota</taxon>
        <taxon>Pezizomycotina</taxon>
        <taxon>Sordariomycetes</taxon>
        <taxon>Hypocreomycetidae</taxon>
        <taxon>Hypocreales</taxon>
        <taxon>Clavicipitaceae</taxon>
        <taxon>Pochonia</taxon>
    </lineage>
</organism>
<feature type="chain" id="PRO_5008102075" evidence="1">
    <location>
        <begin position="20"/>
        <end position="112"/>
    </location>
</feature>
<comment type="caution">
    <text evidence="2">The sequence shown here is derived from an EMBL/GenBank/DDBJ whole genome shotgun (WGS) entry which is preliminary data.</text>
</comment>
<accession>A0A179FW50</accession>
<dbReference type="AlphaFoldDB" id="A0A179FW50"/>
<dbReference type="EMBL" id="LSBJ02000003">
    <property type="protein sequence ID" value="OAQ69219.1"/>
    <property type="molecule type" value="Genomic_DNA"/>
</dbReference>
<dbReference type="KEGG" id="pchm:VFPPC_15933"/>
<evidence type="ECO:0000313" key="2">
    <source>
        <dbReference type="EMBL" id="OAQ69219.1"/>
    </source>
</evidence>
<gene>
    <name evidence="2" type="ORF">VFPPC_15933</name>
</gene>
<protein>
    <submittedName>
        <fullName evidence="2">Uncharacterized protein</fullName>
    </submittedName>
</protein>
<sequence length="112" mass="12364">MYLLTASFLAVLAASAVNAEKQMQINYYSDHCRSYVGHVDVTWATALYGGKDNCYNYQYGNSVNIANCYKPGGCLCNFYYQPNCQGGATQQAQGNNCIGGAQQLKSFACYYR</sequence>
<dbReference type="RefSeq" id="XP_018146069.1">
    <property type="nucleotide sequence ID" value="XM_018293686.1"/>
</dbReference>
<dbReference type="Proteomes" id="UP000078397">
    <property type="component" value="Unassembled WGS sequence"/>
</dbReference>
<keyword evidence="1" id="KW-0732">Signal</keyword>
<feature type="signal peptide" evidence="1">
    <location>
        <begin position="1"/>
        <end position="19"/>
    </location>
</feature>
<dbReference type="GeneID" id="28857680"/>
<evidence type="ECO:0000256" key="1">
    <source>
        <dbReference type="SAM" id="SignalP"/>
    </source>
</evidence>
<name>A0A179FW50_METCM</name>
<evidence type="ECO:0000313" key="3">
    <source>
        <dbReference type="Proteomes" id="UP000078397"/>
    </source>
</evidence>
<proteinExistence type="predicted"/>
<dbReference type="STRING" id="1380566.A0A179FW50"/>
<reference evidence="2 3" key="1">
    <citation type="journal article" date="2016" name="PLoS Pathog.">
        <title>Biosynthesis of antibiotic leucinostatins in bio-control fungus Purpureocillium lilacinum and their inhibition on phytophthora revealed by genome mining.</title>
        <authorList>
            <person name="Wang G."/>
            <person name="Liu Z."/>
            <person name="Lin R."/>
            <person name="Li E."/>
            <person name="Mao Z."/>
            <person name="Ling J."/>
            <person name="Yang Y."/>
            <person name="Yin W.B."/>
            <person name="Xie B."/>
        </authorList>
    </citation>
    <scope>NUCLEOTIDE SEQUENCE [LARGE SCALE GENOMIC DNA]</scope>
    <source>
        <strain evidence="2">170</strain>
    </source>
</reference>
<keyword evidence="3" id="KW-1185">Reference proteome</keyword>
<dbReference type="OrthoDB" id="4887973at2759"/>